<evidence type="ECO:0008006" key="5">
    <source>
        <dbReference type="Google" id="ProtNLM"/>
    </source>
</evidence>
<name>A0A1E8PSH1_9BURK</name>
<feature type="domain" description="Phage tail fibre protein N-terminal" evidence="1">
    <location>
        <begin position="1"/>
        <end position="149"/>
    </location>
</feature>
<dbReference type="PANTHER" id="PTHR35191">
    <property type="entry name" value="PROPHAGE SIDE TAIL FIBER PROTEIN HOMOLOG STFQ-RELATED"/>
    <property type="match status" value="1"/>
</dbReference>
<dbReference type="InterPro" id="IPR054075">
    <property type="entry name" value="Gp53-like_C"/>
</dbReference>
<dbReference type="InterPro" id="IPR051934">
    <property type="entry name" value="Phage_Tail_Fiber_Structural"/>
</dbReference>
<proteinExistence type="predicted"/>
<dbReference type="Pfam" id="PF12571">
    <property type="entry name" value="Phage_tail_fib"/>
    <property type="match status" value="1"/>
</dbReference>
<comment type="caution">
    <text evidence="3">The sequence shown here is derived from an EMBL/GenBank/DDBJ whole genome shotgun (WGS) entry which is preliminary data.</text>
</comment>
<dbReference type="Proteomes" id="UP000092634">
    <property type="component" value="Unassembled WGS sequence"/>
</dbReference>
<organism evidence="3 4">
    <name type="scientific">Janthinobacterium lividum</name>
    <dbReference type="NCBI Taxonomy" id="29581"/>
    <lineage>
        <taxon>Bacteria</taxon>
        <taxon>Pseudomonadati</taxon>
        <taxon>Pseudomonadota</taxon>
        <taxon>Betaproteobacteria</taxon>
        <taxon>Burkholderiales</taxon>
        <taxon>Oxalobacteraceae</taxon>
        <taxon>Janthinobacterium</taxon>
    </lineage>
</organism>
<reference evidence="3 4" key="1">
    <citation type="submission" date="2016-10" db="EMBL/GenBank/DDBJ databases">
        <title>Updated version of Genome Assembly of Janthinobacterium lividum ERGS5:01.</title>
        <authorList>
            <person name="Kumar R."/>
            <person name="Acharya V."/>
            <person name="Singh D."/>
        </authorList>
    </citation>
    <scope>NUCLEOTIDE SEQUENCE [LARGE SCALE GENOMIC DNA]</scope>
    <source>
        <strain evidence="3 4">ERGS5:01</strain>
    </source>
</reference>
<evidence type="ECO:0000313" key="4">
    <source>
        <dbReference type="Proteomes" id="UP000092634"/>
    </source>
</evidence>
<dbReference type="AlphaFoldDB" id="A0A1E8PSH1"/>
<evidence type="ECO:0000259" key="1">
    <source>
        <dbReference type="Pfam" id="PF12571"/>
    </source>
</evidence>
<dbReference type="Pfam" id="PF21882">
    <property type="entry name" value="Gp53-like_C"/>
    <property type="match status" value="1"/>
</dbReference>
<evidence type="ECO:0000313" key="3">
    <source>
        <dbReference type="EMBL" id="OFJ49195.1"/>
    </source>
</evidence>
<dbReference type="EMBL" id="MAQB02000001">
    <property type="protein sequence ID" value="OFJ49195.1"/>
    <property type="molecule type" value="Genomic_DNA"/>
</dbReference>
<gene>
    <name evidence="3" type="ORF">BA896_010225</name>
</gene>
<feature type="domain" description="Putative tail fiber protein gp53-like C-terminal" evidence="2">
    <location>
        <begin position="428"/>
        <end position="514"/>
    </location>
</feature>
<dbReference type="Gene3D" id="2.60.40.3940">
    <property type="match status" value="1"/>
</dbReference>
<sequence length="514" mass="54159">MSTYFAILTQVGEAKLANAIALGQTLKLKKMGVGDGNGALPIPDRLQKALVHEVRRADLNQLAIDPANASQIIVEQVLPEDVGGWWLREIGIYDEAGDLCAVANCPPSYKPLMVEGSGRTQVVRVVLIVASTAAIELKIDPSVVLATRKYADDQIIEVRAYADALLAQHLAALDPHPQYKPKELAVLSRSVAGKVDVALTEAEAKADVLQFTGSLTGNINVIVPAAARSWAVHNKTTGAFSLTLRTEADAGQAIAQGRTRMLYCDGANVLPGSSDVGRAVGEAAPSFDNSNRLATTEWVNKNGVMLDGIKQIGTPRAITVAESSALIYIGTGCQNGSIALPDATKMQTGRRMTIACNGKNVTLTRGRINDQVYGVLPGGIPSIDFKMNVGDTVVLIANAEGAWYVESGTIQNLGAAQSDAVLQPYQQFPGGMILQWGGGAQTPASGYVDVIFPIPFPNACFHVFTGYEGQGGSGANLPSNINTGMKTKTGCRLFTYNGNALSAGITPSYFAIGN</sequence>
<protein>
    <recommendedName>
        <fullName evidence="5">Phage tail protein</fullName>
    </recommendedName>
</protein>
<evidence type="ECO:0000259" key="2">
    <source>
        <dbReference type="Pfam" id="PF21882"/>
    </source>
</evidence>
<dbReference type="InterPro" id="IPR022225">
    <property type="entry name" value="Phage_tail_fibre_N"/>
</dbReference>
<dbReference type="PANTHER" id="PTHR35191:SF1">
    <property type="entry name" value="PROPHAGE SIDE TAIL FIBER PROTEIN HOMOLOG STFQ-RELATED"/>
    <property type="match status" value="1"/>
</dbReference>
<accession>A0A1E8PSH1</accession>